<dbReference type="STRING" id="1121290.CLAOCE_22840"/>
<gene>
    <name evidence="2" type="ORF">CLOACE_22840</name>
</gene>
<dbReference type="AlphaFoldDB" id="A0A1E8EUT8"/>
<evidence type="ECO:0000313" key="2">
    <source>
        <dbReference type="EMBL" id="OFH97999.1"/>
    </source>
</evidence>
<dbReference type="RefSeq" id="WP_070111377.1">
    <property type="nucleotide sequence ID" value="NZ_LZFO01000066.1"/>
</dbReference>
<name>A0A1E8EUT8_9CLOT</name>
<evidence type="ECO:0000313" key="3">
    <source>
        <dbReference type="Proteomes" id="UP000175744"/>
    </source>
</evidence>
<dbReference type="PATRIC" id="fig|1121290.3.peg.2309"/>
<dbReference type="EMBL" id="LZFO01000066">
    <property type="protein sequence ID" value="OFH97999.1"/>
    <property type="molecule type" value="Genomic_DNA"/>
</dbReference>
<keyword evidence="3" id="KW-1185">Reference proteome</keyword>
<reference evidence="2 3" key="1">
    <citation type="submission" date="2016-06" db="EMBL/GenBank/DDBJ databases">
        <title>Genome sequence of Clostridium acetireducens DSM 10703.</title>
        <authorList>
            <person name="Poehlein A."/>
            <person name="Fluechter S."/>
            <person name="Duerre P."/>
            <person name="Daniel R."/>
        </authorList>
    </citation>
    <scope>NUCLEOTIDE SEQUENCE [LARGE SCALE GENOMIC DNA]</scope>
    <source>
        <strain evidence="2 3">DSM 10703</strain>
    </source>
</reference>
<dbReference type="Pfam" id="PF17253">
    <property type="entry name" value="DUF5320"/>
    <property type="match status" value="1"/>
</dbReference>
<comment type="caution">
    <text evidence="2">The sequence shown here is derived from an EMBL/GenBank/DDBJ whole genome shotgun (WGS) entry which is preliminary data.</text>
</comment>
<proteinExistence type="predicted"/>
<dbReference type="InterPro" id="IPR035205">
    <property type="entry name" value="DUF5320"/>
</dbReference>
<feature type="coiled-coil region" evidence="1">
    <location>
        <begin position="66"/>
        <end position="93"/>
    </location>
</feature>
<organism evidence="2 3">
    <name type="scientific">Clostridium acetireducens DSM 10703</name>
    <dbReference type="NCBI Taxonomy" id="1121290"/>
    <lineage>
        <taxon>Bacteria</taxon>
        <taxon>Bacillati</taxon>
        <taxon>Bacillota</taxon>
        <taxon>Clostridia</taxon>
        <taxon>Eubacteriales</taxon>
        <taxon>Clostridiaceae</taxon>
        <taxon>Clostridium</taxon>
    </lineage>
</organism>
<dbReference type="Proteomes" id="UP000175744">
    <property type="component" value="Unassembled WGS sequence"/>
</dbReference>
<accession>A0A1E8EUT8</accession>
<protein>
    <recommendedName>
        <fullName evidence="4">DUF5320 domain-containing protein</fullName>
    </recommendedName>
</protein>
<keyword evidence="1" id="KW-0175">Coiled coil</keyword>
<dbReference type="OrthoDB" id="9815278at2"/>
<evidence type="ECO:0000256" key="1">
    <source>
        <dbReference type="SAM" id="Coils"/>
    </source>
</evidence>
<sequence>MPRRDGTGPMGMGERTGRGAGFCSAAKIAGTIGGLGLGLGLGLRRGCRRGLGLNNYNDVITPENQKKLLMEQKSILEEKLNYVKEQLNNLEKDK</sequence>
<evidence type="ECO:0008006" key="4">
    <source>
        <dbReference type="Google" id="ProtNLM"/>
    </source>
</evidence>